<dbReference type="NCBIfam" id="TIGR00589">
    <property type="entry name" value="ogt"/>
    <property type="match status" value="1"/>
</dbReference>
<dbReference type="InterPro" id="IPR008332">
    <property type="entry name" value="MethylG_MeTrfase_N"/>
</dbReference>
<dbReference type="AlphaFoldDB" id="A0A6B8W2V3"/>
<dbReference type="GO" id="GO:0005737">
    <property type="term" value="C:cytoplasm"/>
    <property type="evidence" value="ECO:0007669"/>
    <property type="project" value="UniProtKB-SubCell"/>
</dbReference>
<comment type="miscellaneous">
    <text evidence="8">This enzyme catalyzes only one turnover and therefore is not strictly catalytic. According to one definition, an enzyme is a biocatalyst that acts repeatedly and over many reaction cycles.</text>
</comment>
<comment type="similarity">
    <text evidence="2 8">Belongs to the MGMT family.</text>
</comment>
<dbReference type="SUPFAM" id="SSF46767">
    <property type="entry name" value="Methylated DNA-protein cysteine methyltransferase, C-terminal domain"/>
    <property type="match status" value="1"/>
</dbReference>
<comment type="catalytic activity">
    <reaction evidence="1 8">
        <text>a 4-O-methyl-thymidine in DNA + L-cysteinyl-[protein] = a thymidine in DNA + S-methyl-L-cysteinyl-[protein]</text>
        <dbReference type="Rhea" id="RHEA:53428"/>
        <dbReference type="Rhea" id="RHEA-COMP:10131"/>
        <dbReference type="Rhea" id="RHEA-COMP:10132"/>
        <dbReference type="Rhea" id="RHEA-COMP:13555"/>
        <dbReference type="Rhea" id="RHEA-COMP:13556"/>
        <dbReference type="ChEBI" id="CHEBI:29950"/>
        <dbReference type="ChEBI" id="CHEBI:82612"/>
        <dbReference type="ChEBI" id="CHEBI:137386"/>
        <dbReference type="ChEBI" id="CHEBI:137387"/>
        <dbReference type="EC" id="2.1.1.63"/>
    </reaction>
</comment>
<dbReference type="FunFam" id="1.10.10.10:FF:000214">
    <property type="entry name" value="Methylated-DNA--protein-cysteine methyltransferase"/>
    <property type="match status" value="1"/>
</dbReference>
<dbReference type="Pfam" id="PF01035">
    <property type="entry name" value="DNA_binding_1"/>
    <property type="match status" value="1"/>
</dbReference>
<keyword evidence="8" id="KW-0963">Cytoplasm</keyword>
<keyword evidence="6 8" id="KW-0234">DNA repair</keyword>
<evidence type="ECO:0000256" key="4">
    <source>
        <dbReference type="ARBA" id="ARBA00022679"/>
    </source>
</evidence>
<feature type="domain" description="Methylguanine DNA methyltransferase ribonuclease-like" evidence="10">
    <location>
        <begin position="2"/>
        <end position="58"/>
    </location>
</feature>
<evidence type="ECO:0000256" key="7">
    <source>
        <dbReference type="ARBA" id="ARBA00049348"/>
    </source>
</evidence>
<dbReference type="GO" id="GO:0003908">
    <property type="term" value="F:methylated-DNA-[protein]-cysteine S-methyltransferase activity"/>
    <property type="evidence" value="ECO:0007669"/>
    <property type="project" value="UniProtKB-UniRule"/>
</dbReference>
<evidence type="ECO:0000259" key="9">
    <source>
        <dbReference type="Pfam" id="PF01035"/>
    </source>
</evidence>
<dbReference type="EC" id="2.1.1.63" evidence="8"/>
<organism evidence="11 12">
    <name type="scientific">Corynebacterium comes</name>
    <dbReference type="NCBI Taxonomy" id="2675218"/>
    <lineage>
        <taxon>Bacteria</taxon>
        <taxon>Bacillati</taxon>
        <taxon>Actinomycetota</taxon>
        <taxon>Actinomycetes</taxon>
        <taxon>Mycobacteriales</taxon>
        <taxon>Corynebacteriaceae</taxon>
        <taxon>Corynebacterium</taxon>
    </lineage>
</organism>
<comment type="subcellular location">
    <subcellularLocation>
        <location evidence="8">Cytoplasm</location>
    </subcellularLocation>
</comment>
<keyword evidence="12" id="KW-1185">Reference proteome</keyword>
<evidence type="ECO:0000313" key="12">
    <source>
        <dbReference type="Proteomes" id="UP000425178"/>
    </source>
</evidence>
<protein>
    <recommendedName>
        <fullName evidence="8">Methylated-DNA--protein-cysteine methyltransferase</fullName>
        <ecNumber evidence="8">2.1.1.63</ecNumber>
    </recommendedName>
    <alternativeName>
        <fullName evidence="8">6-O-methylguanine-DNA methyltransferase</fullName>
        <shortName evidence="8">MGMT</shortName>
    </alternativeName>
    <alternativeName>
        <fullName evidence="8">O-6-methylguanine-DNA-alkyltransferase</fullName>
    </alternativeName>
</protein>
<dbReference type="InterPro" id="IPR014048">
    <property type="entry name" value="MethylDNA_cys_MeTrfase_DNA-bd"/>
</dbReference>
<evidence type="ECO:0000313" key="11">
    <source>
        <dbReference type="EMBL" id="QGU04050.1"/>
    </source>
</evidence>
<dbReference type="Pfam" id="PF02870">
    <property type="entry name" value="Methyltransf_1N"/>
    <property type="match status" value="1"/>
</dbReference>
<dbReference type="Gene3D" id="3.30.160.70">
    <property type="entry name" value="Methylated DNA-protein cysteine methyltransferase domain"/>
    <property type="match status" value="1"/>
</dbReference>
<evidence type="ECO:0000256" key="6">
    <source>
        <dbReference type="ARBA" id="ARBA00023204"/>
    </source>
</evidence>
<comment type="catalytic activity">
    <reaction evidence="7 8">
        <text>a 6-O-methyl-2'-deoxyguanosine in DNA + L-cysteinyl-[protein] = S-methyl-L-cysteinyl-[protein] + a 2'-deoxyguanosine in DNA</text>
        <dbReference type="Rhea" id="RHEA:24000"/>
        <dbReference type="Rhea" id="RHEA-COMP:10131"/>
        <dbReference type="Rhea" id="RHEA-COMP:10132"/>
        <dbReference type="Rhea" id="RHEA-COMP:11367"/>
        <dbReference type="Rhea" id="RHEA-COMP:11368"/>
        <dbReference type="ChEBI" id="CHEBI:29950"/>
        <dbReference type="ChEBI" id="CHEBI:82612"/>
        <dbReference type="ChEBI" id="CHEBI:85445"/>
        <dbReference type="ChEBI" id="CHEBI:85448"/>
        <dbReference type="EC" id="2.1.1.63"/>
    </reaction>
</comment>
<dbReference type="GO" id="GO:0006307">
    <property type="term" value="P:DNA alkylation repair"/>
    <property type="evidence" value="ECO:0007669"/>
    <property type="project" value="UniProtKB-UniRule"/>
</dbReference>
<dbReference type="CDD" id="cd06445">
    <property type="entry name" value="ATase"/>
    <property type="match status" value="1"/>
</dbReference>
<gene>
    <name evidence="11" type="primary">adaB</name>
    <name evidence="11" type="ORF">CETAM_03885</name>
</gene>
<dbReference type="Proteomes" id="UP000425178">
    <property type="component" value="Chromosome"/>
</dbReference>
<dbReference type="Gene3D" id="1.10.10.10">
    <property type="entry name" value="Winged helix-like DNA-binding domain superfamily/Winged helix DNA-binding domain"/>
    <property type="match status" value="1"/>
</dbReference>
<feature type="active site" description="Nucleophile; methyl group acceptor" evidence="8">
    <location>
        <position position="114"/>
    </location>
</feature>
<dbReference type="InterPro" id="IPR036388">
    <property type="entry name" value="WH-like_DNA-bd_sf"/>
</dbReference>
<dbReference type="GO" id="GO:0032259">
    <property type="term" value="P:methylation"/>
    <property type="evidence" value="ECO:0007669"/>
    <property type="project" value="UniProtKB-KW"/>
</dbReference>
<evidence type="ECO:0000259" key="10">
    <source>
        <dbReference type="Pfam" id="PF02870"/>
    </source>
</evidence>
<accession>A0A6B8W2V3</accession>
<comment type="function">
    <text evidence="8">Involved in the cellular defense against the biological effects of O6-methylguanine (O6-MeG) and O4-methylthymine (O4-MeT) in DNA. Repairs the methylated nucleobase in DNA by stoichiometrically transferring the methyl group to a cysteine residue in the enzyme. This is a suicide reaction: the enzyme is irreversibly inactivated.</text>
</comment>
<keyword evidence="4 8" id="KW-0808">Transferase</keyword>
<name>A0A6B8W2V3_9CORY</name>
<dbReference type="InterPro" id="IPR036217">
    <property type="entry name" value="MethylDNA_cys_MeTrfase_DNAb"/>
</dbReference>
<dbReference type="KEGG" id="ccoe:CETAM_03885"/>
<evidence type="ECO:0000256" key="1">
    <source>
        <dbReference type="ARBA" id="ARBA00001286"/>
    </source>
</evidence>
<dbReference type="SUPFAM" id="SSF53155">
    <property type="entry name" value="Methylated DNA-protein cysteine methyltransferase domain"/>
    <property type="match status" value="1"/>
</dbReference>
<reference evidence="11 12" key="1">
    <citation type="journal article" date="2021" name="Int. J. Syst. Evol. Microbiol.">
        <title>Classification of three corynebacterial strains isolated from a small paddock in North Rhine-Westphalia: proposal of &lt;i&gt;Corynebacterium kalinowskii&lt;/i&gt; sp. nov., &lt;i&gt;Corynebacterium comes&lt;/i&gt; sp. nov. and &lt;i&gt;Corynebacterium occultum&lt;/i&gt; sp. nov.</title>
        <authorList>
            <person name="Schaffert L."/>
            <person name="Ruwe M."/>
            <person name="Milse J."/>
            <person name="Hanuschka K."/>
            <person name="Ortseifen V."/>
            <person name="Droste J."/>
            <person name="Brandt D."/>
            <person name="Schl L."/>
            <person name="Kutter Y."/>
            <person name="Vinke S."/>
            <person name="Vieh P."/>
            <person name="Jacob L."/>
            <person name="L N.C."/>
            <person name="Schulte-Berndt E."/>
            <person name="Hain C."/>
            <person name="Linder M."/>
            <person name="Schmidt P."/>
            <person name="Wollenschl L."/>
            <person name="Luttermann T."/>
            <person name="Thieme E."/>
            <person name="Hassa J."/>
            <person name="Haak M."/>
            <person name="Wittchen M."/>
            <person name="Mentz A."/>
            <person name="Persicke M."/>
            <person name="Busche T."/>
            <person name="R C."/>
        </authorList>
    </citation>
    <scope>NUCLEOTIDE SEQUENCE [LARGE SCALE GENOMIC DNA]</scope>
    <source>
        <strain evidence="11 12">2019</strain>
    </source>
</reference>
<keyword evidence="3 8" id="KW-0489">Methyltransferase</keyword>
<dbReference type="PANTHER" id="PTHR10815:SF13">
    <property type="entry name" value="METHYLATED-DNA--PROTEIN-CYSTEINE METHYLTRANSFERASE"/>
    <property type="match status" value="1"/>
</dbReference>
<dbReference type="RefSeq" id="WP_330221206.1">
    <property type="nucleotide sequence ID" value="NZ_CP046453.1"/>
</dbReference>
<evidence type="ECO:0000256" key="2">
    <source>
        <dbReference type="ARBA" id="ARBA00008711"/>
    </source>
</evidence>
<evidence type="ECO:0000256" key="5">
    <source>
        <dbReference type="ARBA" id="ARBA00022763"/>
    </source>
</evidence>
<evidence type="ECO:0000256" key="8">
    <source>
        <dbReference type="HAMAP-Rule" id="MF_00772"/>
    </source>
</evidence>
<keyword evidence="5 8" id="KW-0227">DNA damage</keyword>
<proteinExistence type="inferred from homology"/>
<evidence type="ECO:0000256" key="3">
    <source>
        <dbReference type="ARBA" id="ARBA00022603"/>
    </source>
</evidence>
<dbReference type="EMBL" id="CP046453">
    <property type="protein sequence ID" value="QGU04050.1"/>
    <property type="molecule type" value="Genomic_DNA"/>
</dbReference>
<dbReference type="InterPro" id="IPR023546">
    <property type="entry name" value="MGMT"/>
</dbReference>
<feature type="domain" description="Methylated-DNA-[protein]-cysteine S-methyltransferase DNA binding" evidence="9">
    <location>
        <begin position="64"/>
        <end position="142"/>
    </location>
</feature>
<dbReference type="PANTHER" id="PTHR10815">
    <property type="entry name" value="METHYLATED-DNA--PROTEIN-CYSTEINE METHYLTRANSFERASE"/>
    <property type="match status" value="1"/>
</dbReference>
<dbReference type="HAMAP" id="MF_00772">
    <property type="entry name" value="OGT"/>
    <property type="match status" value="1"/>
</dbReference>
<sequence length="155" mass="16550">MLIDSPIGPLSLEASATGLTRIEFGGSDGPSSPLLLDAAEQLAEYFAGQRQFFDLPLDVPAGSFRTAVQAMLTEIPYGRTVTYTELATTCGHPRAVRAAGTACATNPLPIIRPCHRVLRSDGSLGGYRGGLEAKKWLLDHEQRVLGNLRDGQGVQ</sequence>
<dbReference type="InterPro" id="IPR036631">
    <property type="entry name" value="MGMT_N_sf"/>
</dbReference>